<dbReference type="GO" id="GO:0034657">
    <property type="term" value="C:GID complex"/>
    <property type="evidence" value="ECO:0007669"/>
    <property type="project" value="TreeGrafter"/>
</dbReference>
<gene>
    <name evidence="7" type="ORF">J5N97_014911</name>
</gene>
<keyword evidence="4 6" id="KW-0134">Cell wall</keyword>
<dbReference type="EC" id="3.1.1.-" evidence="6"/>
<organism evidence="7 8">
    <name type="scientific">Dioscorea zingiberensis</name>
    <dbReference type="NCBI Taxonomy" id="325984"/>
    <lineage>
        <taxon>Eukaryota</taxon>
        <taxon>Viridiplantae</taxon>
        <taxon>Streptophyta</taxon>
        <taxon>Embryophyta</taxon>
        <taxon>Tracheophyta</taxon>
        <taxon>Spermatophyta</taxon>
        <taxon>Magnoliopsida</taxon>
        <taxon>Liliopsida</taxon>
        <taxon>Dioscoreales</taxon>
        <taxon>Dioscoreaceae</taxon>
        <taxon>Dioscorea</taxon>
    </lineage>
</organism>
<dbReference type="PANTHER" id="PTHR14534:SF3">
    <property type="entry name" value="GID COMPLEX SUBUNIT 4 HOMOLOG"/>
    <property type="match status" value="1"/>
</dbReference>
<evidence type="ECO:0000256" key="2">
    <source>
        <dbReference type="ARBA" id="ARBA00004191"/>
    </source>
</evidence>
<keyword evidence="6" id="KW-0961">Cell wall biogenesis/degradation</keyword>
<comment type="similarity">
    <text evidence="5">Belongs to the GID4/VID24 family.</text>
</comment>
<evidence type="ECO:0000313" key="7">
    <source>
        <dbReference type="EMBL" id="KAJ0979437.1"/>
    </source>
</evidence>
<sequence>MEGHWVNVRIQGCDLDYGYLCGTMEALNVPLADTPVVTFWEGEIVDMKNDTFYTGKWEAIPENDIKHWSKFPAFSLLLSQVEADGGKSLDLSKTTPTYLCDGSINGFYYDPNSSPFQKLELKFTNEDRAGFTFSSYHFLFRDAGPEPAFHGLSEGPVLVDLTLVRDAQKKGAVCLDGSPPGYYLLPGFGSGADTWVVHLEVLIWEGFSILAAIVMISVHSCPSKPLLNVFETRAFSLMGMIFLGKGPCDHSTMMLSTFRILQKICQKTVSQRLNQLKLVAELIDKLCMLEVAIPGWQASFQVLDCACKQGIVLMREVVVGTGMLEAGAWRMRSEAMETEEMEVRFEIDGLN</sequence>
<evidence type="ECO:0000256" key="4">
    <source>
        <dbReference type="ARBA" id="ARBA00022512"/>
    </source>
</evidence>
<dbReference type="InterPro" id="IPR004963">
    <property type="entry name" value="PAE/NOTUM"/>
</dbReference>
<dbReference type="GO" id="GO:0043161">
    <property type="term" value="P:proteasome-mediated ubiquitin-dependent protein catabolic process"/>
    <property type="evidence" value="ECO:0007669"/>
    <property type="project" value="TreeGrafter"/>
</dbReference>
<proteinExistence type="inferred from homology"/>
<name>A0A9D5CVJ3_9LILI</name>
<dbReference type="GO" id="GO:0007039">
    <property type="term" value="P:protein catabolic process in the vacuole"/>
    <property type="evidence" value="ECO:0007669"/>
    <property type="project" value="TreeGrafter"/>
</dbReference>
<accession>A0A9D5CVJ3</accession>
<reference evidence="7" key="2">
    <citation type="journal article" date="2022" name="Hortic Res">
        <title>The genome of Dioscorea zingiberensis sheds light on the biosynthesis, origin and evolution of the medicinally important diosgenin saponins.</title>
        <authorList>
            <person name="Li Y."/>
            <person name="Tan C."/>
            <person name="Li Z."/>
            <person name="Guo J."/>
            <person name="Li S."/>
            <person name="Chen X."/>
            <person name="Wang C."/>
            <person name="Dai X."/>
            <person name="Yang H."/>
            <person name="Song W."/>
            <person name="Hou L."/>
            <person name="Xu J."/>
            <person name="Tong Z."/>
            <person name="Xu A."/>
            <person name="Yuan X."/>
            <person name="Wang W."/>
            <person name="Yang Q."/>
            <person name="Chen L."/>
            <person name="Sun Z."/>
            <person name="Wang K."/>
            <person name="Pan B."/>
            <person name="Chen J."/>
            <person name="Bao Y."/>
            <person name="Liu F."/>
            <person name="Qi X."/>
            <person name="Gang D.R."/>
            <person name="Wen J."/>
            <person name="Li J."/>
        </authorList>
    </citation>
    <scope>NUCLEOTIDE SEQUENCE</scope>
    <source>
        <strain evidence="7">Dzin_1.0</strain>
    </source>
</reference>
<keyword evidence="6" id="KW-0964">Secreted</keyword>
<comment type="similarity">
    <text evidence="3 6">Belongs to the pectinacetylesterase family.</text>
</comment>
<dbReference type="Proteomes" id="UP001085076">
    <property type="component" value="Miscellaneous, Linkage group lg03"/>
</dbReference>
<dbReference type="PANTHER" id="PTHR14534">
    <property type="entry name" value="VACUOLAR IMPORT AND DEGRADATION PROTEIN 24"/>
    <property type="match status" value="1"/>
</dbReference>
<comment type="function">
    <text evidence="1 6">Hydrolyzes acetyl esters in homogalacturonan regions of pectin. In type I primary cell wall, galacturonic acid residues of pectin can be acetylated at the O-2 and O-3 positions. Decreasing the degree of acetylation of pectin gels in vitro alters their physical properties.</text>
</comment>
<dbReference type="OrthoDB" id="62at2759"/>
<dbReference type="GO" id="GO:0006623">
    <property type="term" value="P:protein targeting to vacuole"/>
    <property type="evidence" value="ECO:0007669"/>
    <property type="project" value="TreeGrafter"/>
</dbReference>
<dbReference type="InterPro" id="IPR018618">
    <property type="entry name" value="GID4/10-like"/>
</dbReference>
<evidence type="ECO:0000256" key="5">
    <source>
        <dbReference type="ARBA" id="ARBA00061469"/>
    </source>
</evidence>
<reference evidence="7" key="1">
    <citation type="submission" date="2021-03" db="EMBL/GenBank/DDBJ databases">
        <authorList>
            <person name="Li Z."/>
            <person name="Yang C."/>
        </authorList>
    </citation>
    <scope>NUCLEOTIDE SEQUENCE</scope>
    <source>
        <strain evidence="7">Dzin_1.0</strain>
        <tissue evidence="7">Leaf</tissue>
    </source>
</reference>
<evidence type="ECO:0000313" key="8">
    <source>
        <dbReference type="Proteomes" id="UP001085076"/>
    </source>
</evidence>
<keyword evidence="6" id="KW-0378">Hydrolase</keyword>
<comment type="caution">
    <text evidence="7">The sequence shown here is derived from an EMBL/GenBank/DDBJ whole genome shotgun (WGS) entry which is preliminary data.</text>
</comment>
<evidence type="ECO:0000256" key="3">
    <source>
        <dbReference type="ARBA" id="ARBA00005784"/>
    </source>
</evidence>
<evidence type="ECO:0000256" key="1">
    <source>
        <dbReference type="ARBA" id="ARBA00003534"/>
    </source>
</evidence>
<dbReference type="EMBL" id="JAGGNH010000003">
    <property type="protein sequence ID" value="KAJ0979437.1"/>
    <property type="molecule type" value="Genomic_DNA"/>
</dbReference>
<dbReference type="GO" id="GO:0071555">
    <property type="term" value="P:cell wall organization"/>
    <property type="evidence" value="ECO:0007669"/>
    <property type="project" value="UniProtKB-KW"/>
</dbReference>
<dbReference type="Pfam" id="PF09783">
    <property type="entry name" value="Vac_ImportDeg"/>
    <property type="match status" value="1"/>
</dbReference>
<dbReference type="GO" id="GO:0045721">
    <property type="term" value="P:negative regulation of gluconeogenesis"/>
    <property type="evidence" value="ECO:0007669"/>
    <property type="project" value="TreeGrafter"/>
</dbReference>
<dbReference type="AlphaFoldDB" id="A0A9D5CVJ3"/>
<dbReference type="Pfam" id="PF03283">
    <property type="entry name" value="PAE"/>
    <property type="match status" value="1"/>
</dbReference>
<dbReference type="GO" id="GO:0005773">
    <property type="term" value="C:vacuole"/>
    <property type="evidence" value="ECO:0007669"/>
    <property type="project" value="GOC"/>
</dbReference>
<comment type="subcellular location">
    <subcellularLocation>
        <location evidence="2 6">Secreted</location>
        <location evidence="2 6">Cell wall</location>
    </subcellularLocation>
</comment>
<evidence type="ECO:0000256" key="6">
    <source>
        <dbReference type="RuleBase" id="RU363114"/>
    </source>
</evidence>
<dbReference type="GO" id="GO:0016787">
    <property type="term" value="F:hydrolase activity"/>
    <property type="evidence" value="ECO:0007669"/>
    <property type="project" value="UniProtKB-KW"/>
</dbReference>
<protein>
    <recommendedName>
        <fullName evidence="6">Pectin acetylesterase</fullName>
        <ecNumber evidence="6">3.1.1.-</ecNumber>
    </recommendedName>
</protein>
<keyword evidence="8" id="KW-1185">Reference proteome</keyword>